<feature type="binding site" evidence="6">
    <location>
        <position position="142"/>
    </location>
    <ligand>
        <name>Fe cation</name>
        <dbReference type="ChEBI" id="CHEBI:24875"/>
    </ligand>
</feature>
<dbReference type="AlphaFoldDB" id="A0A437JPT5"/>
<evidence type="ECO:0000256" key="6">
    <source>
        <dbReference type="HAMAP-Rule" id="MF_00163"/>
    </source>
</evidence>
<keyword evidence="8" id="KW-1185">Reference proteome</keyword>
<dbReference type="HAMAP" id="MF_00163">
    <property type="entry name" value="Pep_deformylase"/>
    <property type="match status" value="1"/>
</dbReference>
<dbReference type="GO" id="GO:0046872">
    <property type="term" value="F:metal ion binding"/>
    <property type="evidence" value="ECO:0007669"/>
    <property type="project" value="UniProtKB-KW"/>
</dbReference>
<keyword evidence="2 6" id="KW-0479">Metal-binding</keyword>
<dbReference type="NCBIfam" id="TIGR00079">
    <property type="entry name" value="pept_deformyl"/>
    <property type="match status" value="1"/>
</dbReference>
<gene>
    <name evidence="6" type="primary">def</name>
    <name evidence="7" type="ORF">ENE75_21210</name>
</gene>
<dbReference type="EC" id="3.5.1.88" evidence="6"/>
<dbReference type="PIRSF" id="PIRSF004749">
    <property type="entry name" value="Pep_def"/>
    <property type="match status" value="1"/>
</dbReference>
<feature type="active site" evidence="6">
    <location>
        <position position="143"/>
    </location>
</feature>
<comment type="caution">
    <text evidence="7">The sequence shown here is derived from an EMBL/GenBank/DDBJ whole genome shotgun (WGS) entry which is preliminary data.</text>
</comment>
<proteinExistence type="inferred from homology"/>
<reference evidence="7 8" key="1">
    <citation type="submission" date="2019-01" db="EMBL/GenBank/DDBJ databases">
        <authorList>
            <person name="Chen W.-M."/>
        </authorList>
    </citation>
    <scope>NUCLEOTIDE SEQUENCE [LARGE SCALE GENOMIC DNA]</scope>
    <source>
        <strain evidence="7 8">ICH-3</strain>
    </source>
</reference>
<dbReference type="CDD" id="cd00487">
    <property type="entry name" value="Pep_deformylase"/>
    <property type="match status" value="1"/>
</dbReference>
<sequence>MAVREILKMGDPRLLRVAPPVTTFDTAGLHALVADMFDTMAAANGAGLAAPQIGVDLQLVIFGFERNARYPDAPAVPKTVLLNPVITPLDAAMEDGWEGCLSVPGLRGVVPRHARIRYAGFDVTGQRIEREAEGFHARVVQHECDHLIGRLYPTRMTDLTKLGFTSVLFPELDPNSDD</sequence>
<dbReference type="InterPro" id="IPR036821">
    <property type="entry name" value="Peptide_deformylase_sf"/>
</dbReference>
<comment type="catalytic activity">
    <reaction evidence="6">
        <text>N-terminal N-formyl-L-methionyl-[peptide] + H2O = N-terminal L-methionyl-[peptide] + formate</text>
        <dbReference type="Rhea" id="RHEA:24420"/>
        <dbReference type="Rhea" id="RHEA-COMP:10639"/>
        <dbReference type="Rhea" id="RHEA-COMP:10640"/>
        <dbReference type="ChEBI" id="CHEBI:15377"/>
        <dbReference type="ChEBI" id="CHEBI:15740"/>
        <dbReference type="ChEBI" id="CHEBI:49298"/>
        <dbReference type="ChEBI" id="CHEBI:64731"/>
        <dbReference type="EC" id="3.5.1.88"/>
    </reaction>
</comment>
<feature type="binding site" evidence="6">
    <location>
        <position position="146"/>
    </location>
    <ligand>
        <name>Fe cation</name>
        <dbReference type="ChEBI" id="CHEBI:24875"/>
    </ligand>
</feature>
<evidence type="ECO:0000256" key="1">
    <source>
        <dbReference type="ARBA" id="ARBA00010759"/>
    </source>
</evidence>
<feature type="binding site" evidence="6">
    <location>
        <position position="100"/>
    </location>
    <ligand>
        <name>Fe cation</name>
        <dbReference type="ChEBI" id="CHEBI:24875"/>
    </ligand>
</feature>
<evidence type="ECO:0000256" key="3">
    <source>
        <dbReference type="ARBA" id="ARBA00022801"/>
    </source>
</evidence>
<evidence type="ECO:0000313" key="8">
    <source>
        <dbReference type="Proteomes" id="UP000288178"/>
    </source>
</evidence>
<keyword evidence="3 6" id="KW-0378">Hydrolase</keyword>
<comment type="function">
    <text evidence="6">Removes the formyl group from the N-terminal Met of newly synthesized proteins. Requires at least a dipeptide for an efficient rate of reaction. N-terminal L-methionine is a prerequisite for activity but the enzyme has broad specificity at other positions.</text>
</comment>
<dbReference type="GO" id="GO:0006412">
    <property type="term" value="P:translation"/>
    <property type="evidence" value="ECO:0007669"/>
    <property type="project" value="UniProtKB-UniRule"/>
</dbReference>
<dbReference type="OrthoDB" id="9804313at2"/>
<dbReference type="InterPro" id="IPR023635">
    <property type="entry name" value="Peptide_deformylase"/>
</dbReference>
<evidence type="ECO:0000256" key="4">
    <source>
        <dbReference type="ARBA" id="ARBA00022917"/>
    </source>
</evidence>
<keyword evidence="5 6" id="KW-0408">Iron</keyword>
<dbReference type="RefSeq" id="WP_128200430.1">
    <property type="nucleotide sequence ID" value="NZ_SACT01000009.1"/>
</dbReference>
<dbReference type="PANTHER" id="PTHR10458:SF20">
    <property type="entry name" value="PEPTIDE DEFORMYLASE 1"/>
    <property type="match status" value="1"/>
</dbReference>
<dbReference type="Proteomes" id="UP000288178">
    <property type="component" value="Unassembled WGS sequence"/>
</dbReference>
<comment type="cofactor">
    <cofactor evidence="6">
        <name>Fe(2+)</name>
        <dbReference type="ChEBI" id="CHEBI:29033"/>
    </cofactor>
    <text evidence="6">Binds 1 Fe(2+) ion.</text>
</comment>
<dbReference type="Gene3D" id="3.90.45.10">
    <property type="entry name" value="Peptide deformylase"/>
    <property type="match status" value="1"/>
</dbReference>
<comment type="similarity">
    <text evidence="1 6">Belongs to the polypeptide deformylase family.</text>
</comment>
<keyword evidence="4 6" id="KW-0648">Protein biosynthesis</keyword>
<dbReference type="NCBIfam" id="NF001159">
    <property type="entry name" value="PRK00150.1-3"/>
    <property type="match status" value="1"/>
</dbReference>
<dbReference type="GO" id="GO:0042586">
    <property type="term" value="F:peptide deformylase activity"/>
    <property type="evidence" value="ECO:0007669"/>
    <property type="project" value="UniProtKB-UniRule"/>
</dbReference>
<dbReference type="FunFam" id="3.90.45.10:FF:000003">
    <property type="entry name" value="Peptide deformylase"/>
    <property type="match status" value="1"/>
</dbReference>
<name>A0A437JPT5_9BURK</name>
<dbReference type="EMBL" id="SACT01000009">
    <property type="protein sequence ID" value="RVT48878.1"/>
    <property type="molecule type" value="Genomic_DNA"/>
</dbReference>
<organism evidence="7 8">
    <name type="scientific">Rubrivivax albus</name>
    <dbReference type="NCBI Taxonomy" id="2499835"/>
    <lineage>
        <taxon>Bacteria</taxon>
        <taxon>Pseudomonadati</taxon>
        <taxon>Pseudomonadota</taxon>
        <taxon>Betaproteobacteria</taxon>
        <taxon>Burkholderiales</taxon>
        <taxon>Sphaerotilaceae</taxon>
        <taxon>Rubrivivax</taxon>
    </lineage>
</organism>
<dbReference type="PRINTS" id="PR01576">
    <property type="entry name" value="PDEFORMYLASE"/>
</dbReference>
<accession>A0A437JPT5</accession>
<dbReference type="SUPFAM" id="SSF56420">
    <property type="entry name" value="Peptide deformylase"/>
    <property type="match status" value="1"/>
</dbReference>
<protein>
    <recommendedName>
        <fullName evidence="6">Peptide deformylase</fullName>
        <shortName evidence="6">PDF</shortName>
        <ecNumber evidence="6">3.5.1.88</ecNumber>
    </recommendedName>
    <alternativeName>
        <fullName evidence="6">Polypeptide deformylase</fullName>
    </alternativeName>
</protein>
<dbReference type="PANTHER" id="PTHR10458">
    <property type="entry name" value="PEPTIDE DEFORMYLASE"/>
    <property type="match status" value="1"/>
</dbReference>
<evidence type="ECO:0000256" key="5">
    <source>
        <dbReference type="ARBA" id="ARBA00023004"/>
    </source>
</evidence>
<evidence type="ECO:0000256" key="2">
    <source>
        <dbReference type="ARBA" id="ARBA00022723"/>
    </source>
</evidence>
<dbReference type="Pfam" id="PF01327">
    <property type="entry name" value="Pep_deformylase"/>
    <property type="match status" value="1"/>
</dbReference>
<evidence type="ECO:0000313" key="7">
    <source>
        <dbReference type="EMBL" id="RVT48878.1"/>
    </source>
</evidence>